<dbReference type="RefSeq" id="XP_014153315.1">
    <property type="nucleotide sequence ID" value="XM_014297840.1"/>
</dbReference>
<sequence length="150" mass="16045">MDLAGFQDDGSDSVPAPSESRVSPASVNFEAENITSDFPAPSVSPVDISLEQLLLPSCFDKEGLLAMDNPADSTRIEKDTISEASLALETYSEELLEGCAELYPSHHDFQEVPLGTGALVYQAGLEVEAQVDSADIGSRDQQHSPVLPHQ</sequence>
<gene>
    <name evidence="2" type="ORF">SARC_08195</name>
</gene>
<feature type="region of interest" description="Disordered" evidence="1">
    <location>
        <begin position="1"/>
        <end position="28"/>
    </location>
</feature>
<accession>A0A0L0FU13</accession>
<evidence type="ECO:0000313" key="2">
    <source>
        <dbReference type="EMBL" id="KNC79413.1"/>
    </source>
</evidence>
<dbReference type="EMBL" id="KQ242310">
    <property type="protein sequence ID" value="KNC79413.1"/>
    <property type="molecule type" value="Genomic_DNA"/>
</dbReference>
<evidence type="ECO:0000256" key="1">
    <source>
        <dbReference type="SAM" id="MobiDB-lite"/>
    </source>
</evidence>
<evidence type="ECO:0000313" key="3">
    <source>
        <dbReference type="Proteomes" id="UP000054560"/>
    </source>
</evidence>
<protein>
    <submittedName>
        <fullName evidence="2">Uncharacterized protein</fullName>
    </submittedName>
</protein>
<dbReference type="Proteomes" id="UP000054560">
    <property type="component" value="Unassembled WGS sequence"/>
</dbReference>
<keyword evidence="3" id="KW-1185">Reference proteome</keyword>
<reference evidence="2 3" key="1">
    <citation type="submission" date="2011-02" db="EMBL/GenBank/DDBJ databases">
        <title>The Genome Sequence of Sphaeroforma arctica JP610.</title>
        <authorList>
            <consortium name="The Broad Institute Genome Sequencing Platform"/>
            <person name="Russ C."/>
            <person name="Cuomo C."/>
            <person name="Young S.K."/>
            <person name="Zeng Q."/>
            <person name="Gargeya S."/>
            <person name="Alvarado L."/>
            <person name="Berlin A."/>
            <person name="Chapman S.B."/>
            <person name="Chen Z."/>
            <person name="Freedman E."/>
            <person name="Gellesch M."/>
            <person name="Goldberg J."/>
            <person name="Griggs A."/>
            <person name="Gujja S."/>
            <person name="Heilman E."/>
            <person name="Heiman D."/>
            <person name="Howarth C."/>
            <person name="Mehta T."/>
            <person name="Neiman D."/>
            <person name="Pearson M."/>
            <person name="Roberts A."/>
            <person name="Saif S."/>
            <person name="Shea T."/>
            <person name="Shenoy N."/>
            <person name="Sisk P."/>
            <person name="Stolte C."/>
            <person name="Sykes S."/>
            <person name="White J."/>
            <person name="Yandava C."/>
            <person name="Burger G."/>
            <person name="Gray M.W."/>
            <person name="Holland P.W.H."/>
            <person name="King N."/>
            <person name="Lang F.B.F."/>
            <person name="Roger A.J."/>
            <person name="Ruiz-Trillo I."/>
            <person name="Haas B."/>
            <person name="Nusbaum C."/>
            <person name="Birren B."/>
        </authorList>
    </citation>
    <scope>NUCLEOTIDE SEQUENCE [LARGE SCALE GENOMIC DNA]</scope>
    <source>
        <strain evidence="2 3">JP610</strain>
    </source>
</reference>
<dbReference type="AlphaFoldDB" id="A0A0L0FU13"/>
<organism evidence="2 3">
    <name type="scientific">Sphaeroforma arctica JP610</name>
    <dbReference type="NCBI Taxonomy" id="667725"/>
    <lineage>
        <taxon>Eukaryota</taxon>
        <taxon>Ichthyosporea</taxon>
        <taxon>Ichthyophonida</taxon>
        <taxon>Sphaeroforma</taxon>
    </lineage>
</organism>
<name>A0A0L0FU13_9EUKA</name>
<dbReference type="GeneID" id="25908699"/>
<proteinExistence type="predicted"/>
<feature type="non-terminal residue" evidence="2">
    <location>
        <position position="150"/>
    </location>
</feature>